<dbReference type="AlphaFoldDB" id="A0A4V6NZU8"/>
<dbReference type="Proteomes" id="UP000294902">
    <property type="component" value="Unassembled WGS sequence"/>
</dbReference>
<dbReference type="InterPro" id="IPR013367">
    <property type="entry name" value="Flagellar_put"/>
</dbReference>
<accession>A0A4V6NZU8</accession>
<feature type="coiled-coil region" evidence="1">
    <location>
        <begin position="54"/>
        <end position="81"/>
    </location>
</feature>
<keyword evidence="1" id="KW-0175">Coiled coil</keyword>
<evidence type="ECO:0000256" key="1">
    <source>
        <dbReference type="SAM" id="Coils"/>
    </source>
</evidence>
<sequence>MKIQKHHFPPIQVERNREQDKVDILKGKKSFESVLQEQIITKQEGIKFSKHANERLLKRNIELTQNQMERLEDGVLKAKTKGIKESLVLMDNIAFVINIPNQTVITAMEQESTEEQIFSNIDGAVIL</sequence>
<evidence type="ECO:0000313" key="3">
    <source>
        <dbReference type="Proteomes" id="UP000294902"/>
    </source>
</evidence>
<dbReference type="OrthoDB" id="165650at2"/>
<keyword evidence="3" id="KW-1185">Reference proteome</keyword>
<organism evidence="2 3">
    <name type="scientific">Natranaerovirga pectinivora</name>
    <dbReference type="NCBI Taxonomy" id="682400"/>
    <lineage>
        <taxon>Bacteria</taxon>
        <taxon>Bacillati</taxon>
        <taxon>Bacillota</taxon>
        <taxon>Clostridia</taxon>
        <taxon>Lachnospirales</taxon>
        <taxon>Natranaerovirgaceae</taxon>
        <taxon>Natranaerovirga</taxon>
    </lineage>
</organism>
<comment type="caution">
    <text evidence="2">The sequence shown here is derived from an EMBL/GenBank/DDBJ whole genome shotgun (WGS) entry which is preliminary data.</text>
</comment>
<dbReference type="RefSeq" id="WP_132250817.1">
    <property type="nucleotide sequence ID" value="NZ_SMAL01000002.1"/>
</dbReference>
<keyword evidence="2" id="KW-0966">Cell projection</keyword>
<dbReference type="Pfam" id="PF12611">
    <property type="entry name" value="Flagellar_put"/>
    <property type="match status" value="1"/>
</dbReference>
<reference evidence="2 3" key="1">
    <citation type="submission" date="2019-03" db="EMBL/GenBank/DDBJ databases">
        <title>Genomic Encyclopedia of Type Strains, Phase IV (KMG-IV): sequencing the most valuable type-strain genomes for metagenomic binning, comparative biology and taxonomic classification.</title>
        <authorList>
            <person name="Goeker M."/>
        </authorList>
    </citation>
    <scope>NUCLEOTIDE SEQUENCE [LARGE SCALE GENOMIC DNA]</scope>
    <source>
        <strain evidence="2 3">DSM 24629</strain>
    </source>
</reference>
<proteinExistence type="predicted"/>
<gene>
    <name evidence="2" type="ORF">EDC18_102446</name>
</gene>
<evidence type="ECO:0000313" key="2">
    <source>
        <dbReference type="EMBL" id="TCT16427.1"/>
    </source>
</evidence>
<name>A0A4V6NZU8_9FIRM</name>
<dbReference type="NCBIfam" id="TIGR02530">
    <property type="entry name" value="flg_new"/>
    <property type="match status" value="1"/>
</dbReference>
<keyword evidence="2" id="KW-0282">Flagellum</keyword>
<dbReference type="EMBL" id="SMAL01000002">
    <property type="protein sequence ID" value="TCT16427.1"/>
    <property type="molecule type" value="Genomic_DNA"/>
</dbReference>
<protein>
    <submittedName>
        <fullName evidence="2">Flagellar operon protein</fullName>
    </submittedName>
</protein>
<keyword evidence="2" id="KW-0969">Cilium</keyword>